<keyword evidence="2" id="KW-1185">Reference proteome</keyword>
<organism evidence="1 2">
    <name type="scientific">Microbispora catharanthi</name>
    <dbReference type="NCBI Taxonomy" id="1712871"/>
    <lineage>
        <taxon>Bacteria</taxon>
        <taxon>Bacillati</taxon>
        <taxon>Actinomycetota</taxon>
        <taxon>Actinomycetes</taxon>
        <taxon>Streptosporangiales</taxon>
        <taxon>Streptosporangiaceae</taxon>
        <taxon>Microbispora</taxon>
    </lineage>
</organism>
<reference evidence="1 2" key="1">
    <citation type="submission" date="2019-10" db="EMBL/GenBank/DDBJ databases">
        <title>Nonomuraea sp. nov., isolated from Phyllanthus amarus.</title>
        <authorList>
            <person name="Klykleung N."/>
            <person name="Tanasupawat S."/>
        </authorList>
    </citation>
    <scope>NUCLEOTIDE SEQUENCE [LARGE SCALE GENOMIC DNA]</scope>
    <source>
        <strain evidence="1 2">CR1-09</strain>
    </source>
</reference>
<name>A0A5N6BPU3_9ACTN</name>
<protein>
    <submittedName>
        <fullName evidence="1">Uncharacterized protein</fullName>
    </submittedName>
</protein>
<gene>
    <name evidence="1" type="ORF">FH610_024830</name>
</gene>
<dbReference type="Proteomes" id="UP000313066">
    <property type="component" value="Unassembled WGS sequence"/>
</dbReference>
<dbReference type="InterPro" id="IPR046002">
    <property type="entry name" value="DUF5958"/>
</dbReference>
<evidence type="ECO:0000313" key="2">
    <source>
        <dbReference type="Proteomes" id="UP000313066"/>
    </source>
</evidence>
<accession>A0A5N6BPU3</accession>
<sequence length="146" mass="16448">MHEHAVILNELAQDIRPVSWGVVWFEGLTAEDQLVVLRDLAYYCIQAGAVVEDGPESVLLAGIRVTHTPAVLITRGRLAEQLAKIINLPQDERVKAFRLLVALLAVADGRRRERYCAGGCSHAWHQLRNRRETERPLPNRKRGVDP</sequence>
<evidence type="ECO:0000313" key="1">
    <source>
        <dbReference type="EMBL" id="KAB8182328.1"/>
    </source>
</evidence>
<dbReference type="Pfam" id="PF19383">
    <property type="entry name" value="DUF5958"/>
    <property type="match status" value="1"/>
</dbReference>
<dbReference type="AlphaFoldDB" id="A0A5N6BPU3"/>
<proteinExistence type="predicted"/>
<dbReference type="EMBL" id="VDMA02000014">
    <property type="protein sequence ID" value="KAB8182328.1"/>
    <property type="molecule type" value="Genomic_DNA"/>
</dbReference>
<comment type="caution">
    <text evidence="1">The sequence shown here is derived from an EMBL/GenBank/DDBJ whole genome shotgun (WGS) entry which is preliminary data.</text>
</comment>